<proteinExistence type="inferred from homology"/>
<feature type="domain" description="HTH lysR-type" evidence="5">
    <location>
        <begin position="1"/>
        <end position="60"/>
    </location>
</feature>
<evidence type="ECO:0000313" key="8">
    <source>
        <dbReference type="Proteomes" id="UP000094893"/>
    </source>
</evidence>
<evidence type="ECO:0000256" key="1">
    <source>
        <dbReference type="ARBA" id="ARBA00009437"/>
    </source>
</evidence>
<dbReference type="CDD" id="cd05466">
    <property type="entry name" value="PBP2_LTTR_substrate"/>
    <property type="match status" value="1"/>
</dbReference>
<dbReference type="eggNOG" id="COG0583">
    <property type="taxonomic scope" value="Bacteria"/>
</dbReference>
<dbReference type="PANTHER" id="PTHR30126">
    <property type="entry name" value="HTH-TYPE TRANSCRIPTIONAL REGULATOR"/>
    <property type="match status" value="1"/>
</dbReference>
<dbReference type="RefSeq" id="WP_024893618.1">
    <property type="nucleotide sequence ID" value="NZ_LWRY01000099.1"/>
</dbReference>
<dbReference type="InterPro" id="IPR036388">
    <property type="entry name" value="WH-like_DNA-bd_sf"/>
</dbReference>
<dbReference type="EMBL" id="LWRY01000099">
    <property type="protein sequence ID" value="OCX72838.1"/>
    <property type="molecule type" value="Genomic_DNA"/>
</dbReference>
<dbReference type="Proteomes" id="UP000095008">
    <property type="component" value="Unassembled WGS sequence"/>
</dbReference>
<dbReference type="Gene3D" id="3.40.190.290">
    <property type="match status" value="1"/>
</dbReference>
<gene>
    <name evidence="7" type="ORF">A6M23_09025</name>
    <name evidence="6" type="ORF">A6P07_14545</name>
</gene>
<dbReference type="Pfam" id="PF03466">
    <property type="entry name" value="LysR_substrate"/>
    <property type="match status" value="1"/>
</dbReference>
<evidence type="ECO:0000259" key="5">
    <source>
        <dbReference type="PROSITE" id="PS50931"/>
    </source>
</evidence>
<comment type="similarity">
    <text evidence="1">Belongs to the LysR transcriptional regulatory family.</text>
</comment>
<organism evidence="7 9">
    <name type="scientific">Acidithiobacillus thiooxidans</name>
    <name type="common">Thiobacillus thiooxidans</name>
    <dbReference type="NCBI Taxonomy" id="930"/>
    <lineage>
        <taxon>Bacteria</taxon>
        <taxon>Pseudomonadati</taxon>
        <taxon>Pseudomonadota</taxon>
        <taxon>Acidithiobacillia</taxon>
        <taxon>Acidithiobacillales</taxon>
        <taxon>Acidithiobacillaceae</taxon>
        <taxon>Acidithiobacillus</taxon>
    </lineage>
</organism>
<dbReference type="EMBL" id="LWSA01000198">
    <property type="protein sequence ID" value="OCX70409.1"/>
    <property type="molecule type" value="Genomic_DNA"/>
</dbReference>
<dbReference type="AlphaFoldDB" id="A0A1C2J4K0"/>
<dbReference type="InterPro" id="IPR000847">
    <property type="entry name" value="LysR_HTH_N"/>
</dbReference>
<sequence length="305" mass="34459">MNISAEQWLTLLLLAETGSVSEVASRLHRGQPAISERLHKISEEVGEPLYIREGGSIRLTDAGQALLPDIRQLRDKISDIERQVIRRQSLQSGDLRIASTSLIANHLLPAYLQKFQSNHPDINLHIKSGVTYWQDIQLSEIDILFFEGDMDIPNLPAYYEKLPWCADEIIAIVPHDHPLAIHAEVPIQDFQVYPIIWREPSSGVRKIMEGVFNARDIQPQRFVEVADVESVGAMVQAGLGVGFITRTVFEKRLDWGLHSIRIAAPSPVWRSYIAVPKSLQRSRVLSTFMDILGIDKNAHSRTLHD</sequence>
<keyword evidence="3" id="KW-0238">DNA-binding</keyword>
<evidence type="ECO:0000313" key="6">
    <source>
        <dbReference type="EMBL" id="OCX70409.1"/>
    </source>
</evidence>
<dbReference type="PROSITE" id="PS50931">
    <property type="entry name" value="HTH_LYSR"/>
    <property type="match status" value="1"/>
</dbReference>
<evidence type="ECO:0000313" key="9">
    <source>
        <dbReference type="Proteomes" id="UP000095008"/>
    </source>
</evidence>
<evidence type="ECO:0000313" key="7">
    <source>
        <dbReference type="EMBL" id="OCX72838.1"/>
    </source>
</evidence>
<dbReference type="InterPro" id="IPR036390">
    <property type="entry name" value="WH_DNA-bd_sf"/>
</dbReference>
<dbReference type="InterPro" id="IPR005119">
    <property type="entry name" value="LysR_subst-bd"/>
</dbReference>
<dbReference type="GO" id="GO:0000976">
    <property type="term" value="F:transcription cis-regulatory region binding"/>
    <property type="evidence" value="ECO:0007669"/>
    <property type="project" value="TreeGrafter"/>
</dbReference>
<dbReference type="Pfam" id="PF00126">
    <property type="entry name" value="HTH_1"/>
    <property type="match status" value="1"/>
</dbReference>
<evidence type="ECO:0000256" key="4">
    <source>
        <dbReference type="ARBA" id="ARBA00023163"/>
    </source>
</evidence>
<dbReference type="SUPFAM" id="SSF46785">
    <property type="entry name" value="Winged helix' DNA-binding domain"/>
    <property type="match status" value="1"/>
</dbReference>
<protein>
    <submittedName>
        <fullName evidence="7">LysR family transcriptional regulator</fullName>
    </submittedName>
</protein>
<accession>A0A1C2J4K0</accession>
<reference evidence="7 8" key="1">
    <citation type="journal article" date="2016" name="Int. J. Mol. Sci.">
        <title>Comparative genomics of the extreme acidophile Acidithiobacillus thiooxidans reveals intraspecific divergence and niche adaptation.</title>
        <authorList>
            <person name="Zhang X."/>
            <person name="Feng X."/>
            <person name="Tao J."/>
            <person name="Ma L."/>
            <person name="Xiao Y."/>
            <person name="Liang Y."/>
            <person name="Liu X."/>
            <person name="Yin H."/>
        </authorList>
    </citation>
    <scope>NUCLEOTIDE SEQUENCE [LARGE SCALE GENOMIC DNA]</scope>
    <source>
        <strain evidence="6 8">A02</strain>
        <strain evidence="7">DXS-W</strain>
    </source>
</reference>
<evidence type="ECO:0000256" key="3">
    <source>
        <dbReference type="ARBA" id="ARBA00023125"/>
    </source>
</evidence>
<dbReference type="Proteomes" id="UP000094893">
    <property type="component" value="Unassembled WGS sequence"/>
</dbReference>
<keyword evidence="4" id="KW-0804">Transcription</keyword>
<keyword evidence="2" id="KW-0805">Transcription regulation</keyword>
<dbReference type="PANTHER" id="PTHR30126:SF39">
    <property type="entry name" value="HTH-TYPE TRANSCRIPTIONAL REGULATOR CYSL"/>
    <property type="match status" value="1"/>
</dbReference>
<keyword evidence="9" id="KW-1185">Reference proteome</keyword>
<dbReference type="SUPFAM" id="SSF53850">
    <property type="entry name" value="Periplasmic binding protein-like II"/>
    <property type="match status" value="1"/>
</dbReference>
<dbReference type="OrthoDB" id="5293730at2"/>
<dbReference type="GO" id="GO:0003700">
    <property type="term" value="F:DNA-binding transcription factor activity"/>
    <property type="evidence" value="ECO:0007669"/>
    <property type="project" value="InterPro"/>
</dbReference>
<dbReference type="Gene3D" id="1.10.10.10">
    <property type="entry name" value="Winged helix-like DNA-binding domain superfamily/Winged helix DNA-binding domain"/>
    <property type="match status" value="1"/>
</dbReference>
<evidence type="ECO:0000256" key="2">
    <source>
        <dbReference type="ARBA" id="ARBA00023015"/>
    </source>
</evidence>
<comment type="caution">
    <text evidence="7">The sequence shown here is derived from an EMBL/GenBank/DDBJ whole genome shotgun (WGS) entry which is preliminary data.</text>
</comment>
<name>A0A1C2J4K0_ACITH</name>
<dbReference type="STRING" id="930.GCA_002079865_01802"/>